<sequence length="353" mass="39736">MEKLEEATSLNGSKGEENNGSFKNVEEAELSPKPTWKCFSYEEISDATNGFSSENLVGKGGYAEVYRGILKDGEEIAVKRLTKAVTDERKEKEFLNEIGTIGHVCHPNVLSLVGCCIDNGLYLIFHFSSKGSVASLLHDEDLPPMDWKTRYSFRIMVSFWCLFLIKNNVDVKFCEISDFGLAKWLPSQWTHHSIAPIEGTFGHLAPEYYLHGIVDEKTDVFAFGVILLELISGRKPVDGSHQSLHSWAKPILNQGEIEKLVDPRLRGAYDVTELKRLAFAGSLCIRASPTWRPTMTEVLEVMGSEGDIDKERWKMPEEEEEQDEFWGFEDLEYECNNSSFSISPHGSISTGSC</sequence>
<evidence type="ECO:0000313" key="4">
    <source>
        <dbReference type="EMBL" id="CAB4262298.1"/>
    </source>
</evidence>
<dbReference type="PANTHER" id="PTHR47987:SF20">
    <property type="entry name" value="OS04G0654600 PROTEIN"/>
    <property type="match status" value="1"/>
</dbReference>
<dbReference type="Gene3D" id="1.10.510.10">
    <property type="entry name" value="Transferase(Phosphotransferase) domain 1"/>
    <property type="match status" value="1"/>
</dbReference>
<dbReference type="GO" id="GO:0005524">
    <property type="term" value="F:ATP binding"/>
    <property type="evidence" value="ECO:0007669"/>
    <property type="project" value="UniProtKB-UniRule"/>
</dbReference>
<dbReference type="PANTHER" id="PTHR47987">
    <property type="entry name" value="OS08G0249100 PROTEIN"/>
    <property type="match status" value="1"/>
</dbReference>
<protein>
    <recommendedName>
        <fullName evidence="3">Protein kinase domain-containing protein</fullName>
    </recommendedName>
</protein>
<name>A0A6J5THX0_PRUAR</name>
<dbReference type="InterPro" id="IPR046958">
    <property type="entry name" value="RBK1/2/STUNTED"/>
</dbReference>
<dbReference type="Proteomes" id="UP000507222">
    <property type="component" value="Unassembled WGS sequence"/>
</dbReference>
<dbReference type="InterPro" id="IPR011009">
    <property type="entry name" value="Kinase-like_dom_sf"/>
</dbReference>
<feature type="compositionally biased region" description="Polar residues" evidence="2">
    <location>
        <begin position="8"/>
        <end position="22"/>
    </location>
</feature>
<organism evidence="4 5">
    <name type="scientific">Prunus armeniaca</name>
    <name type="common">Apricot</name>
    <name type="synonym">Armeniaca vulgaris</name>
    <dbReference type="NCBI Taxonomy" id="36596"/>
    <lineage>
        <taxon>Eukaryota</taxon>
        <taxon>Viridiplantae</taxon>
        <taxon>Streptophyta</taxon>
        <taxon>Embryophyta</taxon>
        <taxon>Tracheophyta</taxon>
        <taxon>Spermatophyta</taxon>
        <taxon>Magnoliopsida</taxon>
        <taxon>eudicotyledons</taxon>
        <taxon>Gunneridae</taxon>
        <taxon>Pentapetalae</taxon>
        <taxon>rosids</taxon>
        <taxon>fabids</taxon>
        <taxon>Rosales</taxon>
        <taxon>Rosaceae</taxon>
        <taxon>Amygdaloideae</taxon>
        <taxon>Amygdaleae</taxon>
        <taxon>Prunus</taxon>
    </lineage>
</organism>
<reference evidence="4 5" key="1">
    <citation type="submission" date="2020-05" db="EMBL/GenBank/DDBJ databases">
        <authorList>
            <person name="Campoy J."/>
            <person name="Schneeberger K."/>
            <person name="Spophaly S."/>
        </authorList>
    </citation>
    <scope>NUCLEOTIDE SEQUENCE [LARGE SCALE GENOMIC DNA]</scope>
    <source>
        <strain evidence="4">PruArmRojPasFocal</strain>
    </source>
</reference>
<feature type="binding site" evidence="1">
    <location>
        <position position="79"/>
    </location>
    <ligand>
        <name>ATP</name>
        <dbReference type="ChEBI" id="CHEBI:30616"/>
    </ligand>
</feature>
<dbReference type="PROSITE" id="PS00107">
    <property type="entry name" value="PROTEIN_KINASE_ATP"/>
    <property type="match status" value="1"/>
</dbReference>
<dbReference type="FunFam" id="3.30.200.20:FF:000325">
    <property type="entry name" value="Putative receptor-like serine/threonine-protein kinase"/>
    <property type="match status" value="1"/>
</dbReference>
<dbReference type="EMBL" id="CAEKDK010000001">
    <property type="protein sequence ID" value="CAB4262298.1"/>
    <property type="molecule type" value="Genomic_DNA"/>
</dbReference>
<dbReference type="InterPro" id="IPR001245">
    <property type="entry name" value="Ser-Thr/Tyr_kinase_cat_dom"/>
</dbReference>
<feature type="domain" description="Protein kinase" evidence="3">
    <location>
        <begin position="51"/>
        <end position="308"/>
    </location>
</feature>
<dbReference type="Gene3D" id="3.30.200.20">
    <property type="entry name" value="Phosphorylase Kinase, domain 1"/>
    <property type="match status" value="1"/>
</dbReference>
<keyword evidence="1" id="KW-0547">Nucleotide-binding</keyword>
<dbReference type="InterPro" id="IPR017441">
    <property type="entry name" value="Protein_kinase_ATP_BS"/>
</dbReference>
<feature type="region of interest" description="Disordered" evidence="2">
    <location>
        <begin position="1"/>
        <end position="28"/>
    </location>
</feature>
<dbReference type="InterPro" id="IPR000719">
    <property type="entry name" value="Prot_kinase_dom"/>
</dbReference>
<dbReference type="PROSITE" id="PS50011">
    <property type="entry name" value="PROTEIN_KINASE_DOM"/>
    <property type="match status" value="1"/>
</dbReference>
<dbReference type="SUPFAM" id="SSF56112">
    <property type="entry name" value="Protein kinase-like (PK-like)"/>
    <property type="match status" value="1"/>
</dbReference>
<keyword evidence="1" id="KW-0067">ATP-binding</keyword>
<dbReference type="AlphaFoldDB" id="A0A6J5THX0"/>
<dbReference type="Pfam" id="PF07714">
    <property type="entry name" value="PK_Tyr_Ser-Thr"/>
    <property type="match status" value="1"/>
</dbReference>
<accession>A0A6J5THX0</accession>
<evidence type="ECO:0000256" key="2">
    <source>
        <dbReference type="SAM" id="MobiDB-lite"/>
    </source>
</evidence>
<dbReference type="GO" id="GO:0004672">
    <property type="term" value="F:protein kinase activity"/>
    <property type="evidence" value="ECO:0007669"/>
    <property type="project" value="InterPro"/>
</dbReference>
<gene>
    <name evidence="4" type="ORF">CURHAP_LOCUS1486</name>
</gene>
<proteinExistence type="predicted"/>
<evidence type="ECO:0000313" key="5">
    <source>
        <dbReference type="Proteomes" id="UP000507222"/>
    </source>
</evidence>
<evidence type="ECO:0000256" key="1">
    <source>
        <dbReference type="PROSITE-ProRule" id="PRU10141"/>
    </source>
</evidence>
<evidence type="ECO:0000259" key="3">
    <source>
        <dbReference type="PROSITE" id="PS50011"/>
    </source>
</evidence>